<feature type="transmembrane region" description="Helical" evidence="1">
    <location>
        <begin position="166"/>
        <end position="184"/>
    </location>
</feature>
<evidence type="ECO:0000256" key="1">
    <source>
        <dbReference type="SAM" id="Phobius"/>
    </source>
</evidence>
<feature type="transmembrane region" description="Helical" evidence="1">
    <location>
        <begin position="76"/>
        <end position="96"/>
    </location>
</feature>
<accession>A0A2N5M7Z6</accession>
<dbReference type="RefSeq" id="WP_101641043.1">
    <property type="nucleotide sequence ID" value="NZ_PGUY01000021.1"/>
</dbReference>
<feature type="transmembrane region" description="Helical" evidence="1">
    <location>
        <begin position="207"/>
        <end position="229"/>
    </location>
</feature>
<protein>
    <submittedName>
        <fullName evidence="2">TIGR02206 family membrane protein</fullName>
    </submittedName>
</protein>
<proteinExistence type="predicted"/>
<feature type="transmembrane region" description="Helical" evidence="1">
    <location>
        <begin position="20"/>
        <end position="37"/>
    </location>
</feature>
<keyword evidence="1" id="KW-0812">Transmembrane</keyword>
<reference evidence="2 3" key="1">
    <citation type="submission" date="2017-11" db="EMBL/GenBank/DDBJ databases">
        <title>Comparitive Functional Genomics of Dry Heat Resistant strains isolated from the Viking Spacecraft.</title>
        <authorList>
            <person name="Seuylemezian A."/>
            <person name="Cooper K."/>
            <person name="Vaishampayan P."/>
        </authorList>
    </citation>
    <scope>NUCLEOTIDE SEQUENCE [LARGE SCALE GENOMIC DNA]</scope>
    <source>
        <strain evidence="2 3">V1-29</strain>
    </source>
</reference>
<feature type="transmembrane region" description="Helical" evidence="1">
    <location>
        <begin position="103"/>
        <end position="124"/>
    </location>
</feature>
<dbReference type="Proteomes" id="UP000234748">
    <property type="component" value="Unassembled WGS sequence"/>
</dbReference>
<evidence type="ECO:0000313" key="3">
    <source>
        <dbReference type="Proteomes" id="UP000234748"/>
    </source>
</evidence>
<dbReference type="InterPro" id="IPR011737">
    <property type="entry name" value="CHP02206_TP0381"/>
</dbReference>
<dbReference type="EMBL" id="PGUY01000021">
    <property type="protein sequence ID" value="PLT30481.1"/>
    <property type="molecule type" value="Genomic_DNA"/>
</dbReference>
<gene>
    <name evidence="2" type="ORF">CUU66_07405</name>
</gene>
<organism evidence="2 3">
    <name type="scientific">Peribacillus deserti</name>
    <dbReference type="NCBI Taxonomy" id="673318"/>
    <lineage>
        <taxon>Bacteria</taxon>
        <taxon>Bacillati</taxon>
        <taxon>Bacillota</taxon>
        <taxon>Bacilli</taxon>
        <taxon>Bacillales</taxon>
        <taxon>Bacillaceae</taxon>
        <taxon>Peribacillus</taxon>
    </lineage>
</organism>
<feature type="transmembrane region" description="Helical" evidence="1">
    <location>
        <begin position="49"/>
        <end position="70"/>
    </location>
</feature>
<evidence type="ECO:0000313" key="2">
    <source>
        <dbReference type="EMBL" id="PLT30481.1"/>
    </source>
</evidence>
<name>A0A2N5M7Z6_9BACI</name>
<sequence length="245" mass="28525">MEWLSASNDTNTFDSFSLSHLIVIFISFVFPAILFLNKGRLQQLDFRKMEIIVALSLLVSELSFQFWMIYNGTWTAAHSIPLELCSISLFLSAALLVTRKRALYEIVLFTSLLGASQAILTPVLTYDFPHFRFIHFFYTHLILIWVPFYFTWILGYRPTLWSVLKVFIFLNTLMPVVISFNKLVKGNYMFLSHKPDNPSLLDLLGPYPWYILSLEGLLLLMSVLVWILFRERTAEGMFPVNKEEN</sequence>
<dbReference type="Pfam" id="PF14808">
    <property type="entry name" value="TMEM164"/>
    <property type="match status" value="1"/>
</dbReference>
<dbReference type="AlphaFoldDB" id="A0A2N5M7Z6"/>
<comment type="caution">
    <text evidence="2">The sequence shown here is derived from an EMBL/GenBank/DDBJ whole genome shotgun (WGS) entry which is preliminary data.</text>
</comment>
<dbReference type="NCBIfam" id="TIGR02206">
    <property type="entry name" value="intg_mem_TP0381"/>
    <property type="match status" value="1"/>
</dbReference>
<keyword evidence="1" id="KW-0472">Membrane</keyword>
<feature type="transmembrane region" description="Helical" evidence="1">
    <location>
        <begin position="136"/>
        <end position="154"/>
    </location>
</feature>
<keyword evidence="3" id="KW-1185">Reference proteome</keyword>
<keyword evidence="1" id="KW-1133">Transmembrane helix</keyword>
<dbReference type="OrthoDB" id="9813172at2"/>